<dbReference type="Proteomes" id="UP001383192">
    <property type="component" value="Unassembled WGS sequence"/>
</dbReference>
<keyword evidence="2" id="KW-0732">Signal</keyword>
<evidence type="ECO:0000256" key="2">
    <source>
        <dbReference type="SAM" id="SignalP"/>
    </source>
</evidence>
<feature type="chain" id="PRO_5043889167" evidence="2">
    <location>
        <begin position="22"/>
        <end position="243"/>
    </location>
</feature>
<accession>A0AAW0DUI1</accession>
<reference evidence="3 4" key="1">
    <citation type="submission" date="2024-01" db="EMBL/GenBank/DDBJ databases">
        <title>A draft genome for a cacao thread blight-causing isolate of Paramarasmius palmivorus.</title>
        <authorList>
            <person name="Baruah I.K."/>
            <person name="Bukari Y."/>
            <person name="Amoako-Attah I."/>
            <person name="Meinhardt L.W."/>
            <person name="Bailey B.A."/>
            <person name="Cohen S.P."/>
        </authorList>
    </citation>
    <scope>NUCLEOTIDE SEQUENCE [LARGE SCALE GENOMIC DNA]</scope>
    <source>
        <strain evidence="3 4">GH-12</strain>
    </source>
</reference>
<organism evidence="3 4">
    <name type="scientific">Paramarasmius palmivorus</name>
    <dbReference type="NCBI Taxonomy" id="297713"/>
    <lineage>
        <taxon>Eukaryota</taxon>
        <taxon>Fungi</taxon>
        <taxon>Dikarya</taxon>
        <taxon>Basidiomycota</taxon>
        <taxon>Agaricomycotina</taxon>
        <taxon>Agaricomycetes</taxon>
        <taxon>Agaricomycetidae</taxon>
        <taxon>Agaricales</taxon>
        <taxon>Marasmiineae</taxon>
        <taxon>Marasmiaceae</taxon>
        <taxon>Paramarasmius</taxon>
    </lineage>
</organism>
<evidence type="ECO:0000313" key="4">
    <source>
        <dbReference type="Proteomes" id="UP001383192"/>
    </source>
</evidence>
<sequence>MQFKKNFILFIVAAVLSSGVAIPINPIGTDELSVTGNEIRGRTEFIEVAKRRHGDSAERGRSRAGVDPGSATSMPAGMETILEVGAEVDLGIVTSKHADTATILEAGAEVDLGNVTSKHAGMEMTLEVGAEVDPGSVISRPAGMETILEVGAEVDPGSVISRPAGMETILEVGAEVDLGNVISRPAGTATILGLAVGDEVVAAIEKYSENAFPSSFLLHSRFELVRFPTDNPPKIDEKKHIKD</sequence>
<dbReference type="EMBL" id="JAYKXP010000008">
    <property type="protein sequence ID" value="KAK7054750.1"/>
    <property type="molecule type" value="Genomic_DNA"/>
</dbReference>
<feature type="signal peptide" evidence="2">
    <location>
        <begin position="1"/>
        <end position="21"/>
    </location>
</feature>
<keyword evidence="4" id="KW-1185">Reference proteome</keyword>
<proteinExistence type="predicted"/>
<protein>
    <submittedName>
        <fullName evidence="3">Uncharacterized protein</fullName>
    </submittedName>
</protein>
<dbReference type="AlphaFoldDB" id="A0AAW0DUI1"/>
<gene>
    <name evidence="3" type="ORF">VNI00_003213</name>
</gene>
<comment type="caution">
    <text evidence="3">The sequence shown here is derived from an EMBL/GenBank/DDBJ whole genome shotgun (WGS) entry which is preliminary data.</text>
</comment>
<name>A0AAW0DUI1_9AGAR</name>
<feature type="region of interest" description="Disordered" evidence="1">
    <location>
        <begin position="50"/>
        <end position="73"/>
    </location>
</feature>
<evidence type="ECO:0000313" key="3">
    <source>
        <dbReference type="EMBL" id="KAK7054750.1"/>
    </source>
</evidence>
<feature type="compositionally biased region" description="Basic and acidic residues" evidence="1">
    <location>
        <begin position="50"/>
        <end position="61"/>
    </location>
</feature>
<evidence type="ECO:0000256" key="1">
    <source>
        <dbReference type="SAM" id="MobiDB-lite"/>
    </source>
</evidence>